<sequence>MCMGYAKDIAAWACQAEASRRDAALQAWGETWVELGMEMVALIDPSVGGPQPDPQQGRLRHVSDLPTAQPL</sequence>
<accession>A0A1H4DJP2</accession>
<evidence type="ECO:0000313" key="2">
    <source>
        <dbReference type="EMBL" id="SEA72797.1"/>
    </source>
</evidence>
<keyword evidence="3" id="KW-1185">Reference proteome</keyword>
<reference evidence="3" key="1">
    <citation type="submission" date="2016-10" db="EMBL/GenBank/DDBJ databases">
        <authorList>
            <person name="Varghese N."/>
            <person name="Submissions S."/>
        </authorList>
    </citation>
    <scope>NUCLEOTIDE SEQUENCE [LARGE SCALE GENOMIC DNA]</scope>
    <source>
        <strain evidence="3">DSM 25157</strain>
    </source>
</reference>
<protein>
    <submittedName>
        <fullName evidence="2">Uncharacterized protein</fullName>
    </submittedName>
</protein>
<dbReference type="EMBL" id="FNQJ01000025">
    <property type="protein sequence ID" value="SEA72797.1"/>
    <property type="molecule type" value="Genomic_DNA"/>
</dbReference>
<name>A0A1H4DJP2_9BURK</name>
<feature type="region of interest" description="Disordered" evidence="1">
    <location>
        <begin position="45"/>
        <end position="71"/>
    </location>
</feature>
<dbReference type="STRING" id="592050.SAMN05421875_12540"/>
<dbReference type="Proteomes" id="UP000199002">
    <property type="component" value="Unassembled WGS sequence"/>
</dbReference>
<evidence type="ECO:0000313" key="3">
    <source>
        <dbReference type="Proteomes" id="UP000199002"/>
    </source>
</evidence>
<gene>
    <name evidence="2" type="ORF">SAMN05421875_12540</name>
</gene>
<proteinExistence type="predicted"/>
<organism evidence="2 3">
    <name type="scientific">Acidovorax soli</name>
    <dbReference type="NCBI Taxonomy" id="592050"/>
    <lineage>
        <taxon>Bacteria</taxon>
        <taxon>Pseudomonadati</taxon>
        <taxon>Pseudomonadota</taxon>
        <taxon>Betaproteobacteria</taxon>
        <taxon>Burkholderiales</taxon>
        <taxon>Comamonadaceae</taxon>
        <taxon>Acidovorax</taxon>
    </lineage>
</organism>
<dbReference type="AlphaFoldDB" id="A0A1H4DJP2"/>
<evidence type="ECO:0000256" key="1">
    <source>
        <dbReference type="SAM" id="MobiDB-lite"/>
    </source>
</evidence>